<feature type="non-terminal residue" evidence="2">
    <location>
        <position position="1"/>
    </location>
</feature>
<dbReference type="EMBL" id="QUAL01000257">
    <property type="protein sequence ID" value="RIQ16358.1"/>
    <property type="molecule type" value="Genomic_DNA"/>
</dbReference>
<dbReference type="Gene3D" id="3.40.50.1110">
    <property type="entry name" value="SGNH hydrolase"/>
    <property type="match status" value="1"/>
</dbReference>
<dbReference type="AlphaFoldDB" id="A0A418KKD4"/>
<feature type="domain" description="SGNH hydrolase-type esterase" evidence="1">
    <location>
        <begin position="66"/>
        <end position="215"/>
    </location>
</feature>
<protein>
    <recommendedName>
        <fullName evidence="1">SGNH hydrolase-type esterase domain-containing protein</fullName>
    </recommendedName>
</protein>
<keyword evidence="3" id="KW-1185">Reference proteome</keyword>
<dbReference type="InterPro" id="IPR036514">
    <property type="entry name" value="SGNH_hydro_sf"/>
</dbReference>
<dbReference type="OrthoDB" id="5149475at2"/>
<evidence type="ECO:0000313" key="2">
    <source>
        <dbReference type="EMBL" id="RIQ16358.1"/>
    </source>
</evidence>
<evidence type="ECO:0000313" key="3">
    <source>
        <dbReference type="Proteomes" id="UP000284057"/>
    </source>
</evidence>
<gene>
    <name evidence="2" type="ORF">DY240_22950</name>
</gene>
<name>A0A418KKD4_9ACTN</name>
<proteinExistence type="predicted"/>
<dbReference type="Proteomes" id="UP000284057">
    <property type="component" value="Unassembled WGS sequence"/>
</dbReference>
<sequence length="231" mass="24803">GGDVVLAAPSPLAARPIGADALPPALTEDRTVAGAGTLGEWRQRTPSISTPRQFRRVRDADGLLVVGDSIAQATAYELAVRAGAEHGLPVAVNAHPGRPTEPATDWIVDNAGLIPDRGIVVVSGANDVFAPLEWWRQVERVLAAADGRPVYWLTVHVDRWSGGAEQRWADRHHSDWLNDQLRALAERHSNLVVVDWAGALSDDWLSDGVHPSEAGVVAWCDLLERALGLAP</sequence>
<dbReference type="InterPro" id="IPR013830">
    <property type="entry name" value="SGNH_hydro"/>
</dbReference>
<dbReference type="RefSeq" id="WP_119662102.1">
    <property type="nucleotide sequence ID" value="NZ_QUAL01000257.1"/>
</dbReference>
<organism evidence="2 3">
    <name type="scientific">Jiangella rhizosphaerae</name>
    <dbReference type="NCBI Taxonomy" id="2293569"/>
    <lineage>
        <taxon>Bacteria</taxon>
        <taxon>Bacillati</taxon>
        <taxon>Actinomycetota</taxon>
        <taxon>Actinomycetes</taxon>
        <taxon>Jiangellales</taxon>
        <taxon>Jiangellaceae</taxon>
        <taxon>Jiangella</taxon>
    </lineage>
</organism>
<evidence type="ECO:0000259" key="1">
    <source>
        <dbReference type="Pfam" id="PF13472"/>
    </source>
</evidence>
<dbReference type="SUPFAM" id="SSF52266">
    <property type="entry name" value="SGNH hydrolase"/>
    <property type="match status" value="1"/>
</dbReference>
<accession>A0A418KKD4</accession>
<dbReference type="Pfam" id="PF13472">
    <property type="entry name" value="Lipase_GDSL_2"/>
    <property type="match status" value="1"/>
</dbReference>
<comment type="caution">
    <text evidence="2">The sequence shown here is derived from an EMBL/GenBank/DDBJ whole genome shotgun (WGS) entry which is preliminary data.</text>
</comment>
<reference evidence="2 3" key="1">
    <citation type="submission" date="2018-09" db="EMBL/GenBank/DDBJ databases">
        <title>Isolation, diversity and antifungal activity of actinobacteria from wheat.</title>
        <authorList>
            <person name="Han C."/>
        </authorList>
    </citation>
    <scope>NUCLEOTIDE SEQUENCE [LARGE SCALE GENOMIC DNA]</scope>
    <source>
        <strain evidence="2 3">NEAU-YY265</strain>
    </source>
</reference>